<evidence type="ECO:0000313" key="4">
    <source>
        <dbReference type="EMBL" id="CAF1942918.1"/>
    </source>
</evidence>
<dbReference type="EMBL" id="CAJNRG010000103">
    <property type="protein sequence ID" value="CAF1977209.1"/>
    <property type="molecule type" value="Genomic_DNA"/>
</dbReference>
<proteinExistence type="predicted"/>
<dbReference type="Proteomes" id="UP000663887">
    <property type="component" value="Unassembled WGS sequence"/>
</dbReference>
<feature type="signal peptide" evidence="1">
    <location>
        <begin position="1"/>
        <end position="20"/>
    </location>
</feature>
<evidence type="ECO:0000313" key="12">
    <source>
        <dbReference type="Proteomes" id="UP000663834"/>
    </source>
</evidence>
<dbReference type="Proteomes" id="UP000663824">
    <property type="component" value="Unassembled WGS sequence"/>
</dbReference>
<dbReference type="Proteomes" id="UP000663866">
    <property type="component" value="Unassembled WGS sequence"/>
</dbReference>
<gene>
    <name evidence="7" type="ORF">BYL167_LOCUS820</name>
    <name evidence="2" type="ORF">CJN711_LOCUS8481</name>
    <name evidence="11" type="ORF">GIL414_LOCUS5225</name>
    <name evidence="3" type="ORF">KQP761_LOCUS25823</name>
    <name evidence="6" type="ORF">MBJ925_LOCUS12916</name>
    <name evidence="8" type="ORF">OVN521_LOCUS2909</name>
    <name evidence="10" type="ORF">SMN809_LOCUS4520</name>
    <name evidence="9" type="ORF">UXM345_LOCUS4305</name>
    <name evidence="4" type="ORF">WKI299_LOCUS1978</name>
    <name evidence="5" type="ORF">XDN619_LOCUS2187</name>
</gene>
<dbReference type="EMBL" id="CAJNOV010003129">
    <property type="protein sequence ID" value="CAF1129401.1"/>
    <property type="molecule type" value="Genomic_DNA"/>
</dbReference>
<evidence type="ECO:0000313" key="9">
    <source>
        <dbReference type="EMBL" id="CAF3792268.1"/>
    </source>
</evidence>
<evidence type="ECO:0000313" key="8">
    <source>
        <dbReference type="EMBL" id="CAF3783477.1"/>
    </source>
</evidence>
<keyword evidence="13" id="KW-1185">Reference proteome</keyword>
<organism evidence="3 12">
    <name type="scientific">Rotaria magnacalcarata</name>
    <dbReference type="NCBI Taxonomy" id="392030"/>
    <lineage>
        <taxon>Eukaryota</taxon>
        <taxon>Metazoa</taxon>
        <taxon>Spiralia</taxon>
        <taxon>Gnathifera</taxon>
        <taxon>Rotifera</taxon>
        <taxon>Eurotatoria</taxon>
        <taxon>Bdelloidea</taxon>
        <taxon>Philodinida</taxon>
        <taxon>Philodinidae</taxon>
        <taxon>Rotaria</taxon>
    </lineage>
</organism>
<dbReference type="Proteomes" id="UP000663855">
    <property type="component" value="Unassembled WGS sequence"/>
</dbReference>
<dbReference type="EMBL" id="CAJNRE010005891">
    <property type="protein sequence ID" value="CAF2050515.1"/>
    <property type="molecule type" value="Genomic_DNA"/>
</dbReference>
<keyword evidence="1" id="KW-0732">Signal</keyword>
<comment type="caution">
    <text evidence="3">The sequence shown here is derived from an EMBL/GenBank/DDBJ whole genome shotgun (WGS) entry which is preliminary data.</text>
</comment>
<sequence>MIYRSFFICVVLIGLSIVIARNDVKFRNLHQNRFARNNDHSRSLRNLVGKLVDTDTNTIYSVDGHRQQDIPRNSGTTTVASVAPISPPSYEQIACLSACQQCVEENQVGKKIKKADDNCGPMCDCADSCFLMSAVEVGKLYGQNTNSEYGRECWWRVYTEMLNNDMLSTL</sequence>
<evidence type="ECO:0000313" key="6">
    <source>
        <dbReference type="EMBL" id="CAF2050515.1"/>
    </source>
</evidence>
<dbReference type="Proteomes" id="UP000663834">
    <property type="component" value="Unassembled WGS sequence"/>
</dbReference>
<evidence type="ECO:0000256" key="1">
    <source>
        <dbReference type="SAM" id="SignalP"/>
    </source>
</evidence>
<evidence type="ECO:0000313" key="11">
    <source>
        <dbReference type="EMBL" id="CAF3874805.1"/>
    </source>
</evidence>
<dbReference type="Proteomes" id="UP000681967">
    <property type="component" value="Unassembled WGS sequence"/>
</dbReference>
<accession>A0A816D1Z5</accession>
<dbReference type="Proteomes" id="UP000663856">
    <property type="component" value="Unassembled WGS sequence"/>
</dbReference>
<dbReference type="EMBL" id="CAJOBI010001052">
    <property type="protein sequence ID" value="CAF3860581.1"/>
    <property type="molecule type" value="Genomic_DNA"/>
</dbReference>
<dbReference type="EMBL" id="CAJOBG010000241">
    <property type="protein sequence ID" value="CAF3783477.1"/>
    <property type="molecule type" value="Genomic_DNA"/>
</dbReference>
<dbReference type="EMBL" id="CAJNRF010000161">
    <property type="protein sequence ID" value="CAF1942918.1"/>
    <property type="molecule type" value="Genomic_DNA"/>
</dbReference>
<dbReference type="OrthoDB" id="9973815at2759"/>
<dbReference type="EMBL" id="CAJOBJ010001351">
    <property type="protein sequence ID" value="CAF3874805.1"/>
    <property type="molecule type" value="Genomic_DNA"/>
</dbReference>
<name>A0A816D1Z5_9BILA</name>
<evidence type="ECO:0000313" key="2">
    <source>
        <dbReference type="EMBL" id="CAF1129401.1"/>
    </source>
</evidence>
<dbReference type="EMBL" id="CAJOBH010000102">
    <property type="protein sequence ID" value="CAF3760227.1"/>
    <property type="molecule type" value="Genomic_DNA"/>
</dbReference>
<dbReference type="EMBL" id="CAJNOW010014082">
    <property type="protein sequence ID" value="CAF1628995.1"/>
    <property type="molecule type" value="Genomic_DNA"/>
</dbReference>
<dbReference type="AlphaFoldDB" id="A0A816D1Z5"/>
<protein>
    <submittedName>
        <fullName evidence="3">Uncharacterized protein</fullName>
    </submittedName>
</protein>
<dbReference type="Proteomes" id="UP000676336">
    <property type="component" value="Unassembled WGS sequence"/>
</dbReference>
<dbReference type="Proteomes" id="UP000663842">
    <property type="component" value="Unassembled WGS sequence"/>
</dbReference>
<evidence type="ECO:0000313" key="13">
    <source>
        <dbReference type="Proteomes" id="UP000663866"/>
    </source>
</evidence>
<evidence type="ECO:0000313" key="10">
    <source>
        <dbReference type="EMBL" id="CAF3860581.1"/>
    </source>
</evidence>
<reference evidence="3" key="1">
    <citation type="submission" date="2021-02" db="EMBL/GenBank/DDBJ databases">
        <authorList>
            <person name="Nowell W R."/>
        </authorList>
    </citation>
    <scope>NUCLEOTIDE SEQUENCE</scope>
</reference>
<evidence type="ECO:0000313" key="3">
    <source>
        <dbReference type="EMBL" id="CAF1628995.1"/>
    </source>
</evidence>
<feature type="chain" id="PRO_5035608893" evidence="1">
    <location>
        <begin position="21"/>
        <end position="170"/>
    </location>
</feature>
<evidence type="ECO:0000313" key="5">
    <source>
        <dbReference type="EMBL" id="CAF1977209.1"/>
    </source>
</evidence>
<dbReference type="EMBL" id="CAJOBF010000292">
    <property type="protein sequence ID" value="CAF3792268.1"/>
    <property type="molecule type" value="Genomic_DNA"/>
</dbReference>
<evidence type="ECO:0000313" key="7">
    <source>
        <dbReference type="EMBL" id="CAF3760227.1"/>
    </source>
</evidence>
<dbReference type="Proteomes" id="UP000681720">
    <property type="component" value="Unassembled WGS sequence"/>
</dbReference>